<dbReference type="AlphaFoldDB" id="A0A2N9VQE7"/>
<keyword evidence="6 9" id="KW-1133">Transmembrane helix</keyword>
<feature type="transmembrane region" description="Helical" evidence="9">
    <location>
        <begin position="153"/>
        <end position="171"/>
    </location>
</feature>
<evidence type="ECO:0000256" key="2">
    <source>
        <dbReference type="ARBA" id="ARBA00022448"/>
    </source>
</evidence>
<gene>
    <name evidence="10" type="ORF">B5P45_27605</name>
</gene>
<evidence type="ECO:0000256" key="8">
    <source>
        <dbReference type="ARBA" id="ARBA00037998"/>
    </source>
</evidence>
<evidence type="ECO:0000313" key="11">
    <source>
        <dbReference type="Proteomes" id="UP000232163"/>
    </source>
</evidence>
<dbReference type="GO" id="GO:0022857">
    <property type="term" value="F:transmembrane transporter activity"/>
    <property type="evidence" value="ECO:0007669"/>
    <property type="project" value="InterPro"/>
</dbReference>
<dbReference type="GO" id="GO:0006865">
    <property type="term" value="P:amino acid transport"/>
    <property type="evidence" value="ECO:0007669"/>
    <property type="project" value="UniProtKB-KW"/>
</dbReference>
<dbReference type="Pfam" id="PF02653">
    <property type="entry name" value="BPD_transp_2"/>
    <property type="match status" value="1"/>
</dbReference>
<keyword evidence="4 9" id="KW-0812">Transmembrane</keyword>
<keyword evidence="7 9" id="KW-0472">Membrane</keyword>
<dbReference type="InterPro" id="IPR052157">
    <property type="entry name" value="BCAA_transport_permease"/>
</dbReference>
<proteinExistence type="inferred from homology"/>
<keyword evidence="5" id="KW-0029">Amino-acid transport</keyword>
<evidence type="ECO:0000256" key="6">
    <source>
        <dbReference type="ARBA" id="ARBA00022989"/>
    </source>
</evidence>
<comment type="similarity">
    <text evidence="8">Belongs to the binding-protein-dependent transport system permease family. LivHM subfamily.</text>
</comment>
<comment type="subcellular location">
    <subcellularLocation>
        <location evidence="1">Cell membrane</location>
        <topology evidence="1">Multi-pass membrane protein</topology>
    </subcellularLocation>
</comment>
<feature type="transmembrane region" description="Helical" evidence="9">
    <location>
        <begin position="103"/>
        <end position="122"/>
    </location>
</feature>
<evidence type="ECO:0000256" key="7">
    <source>
        <dbReference type="ARBA" id="ARBA00023136"/>
    </source>
</evidence>
<dbReference type="RefSeq" id="WP_099997984.1">
    <property type="nucleotide sequence ID" value="NZ_CP017940.1"/>
</dbReference>
<feature type="transmembrane region" description="Helical" evidence="9">
    <location>
        <begin position="272"/>
        <end position="291"/>
    </location>
</feature>
<protein>
    <submittedName>
        <fullName evidence="10">Branched-chain amino acid ABC transporter permease</fullName>
    </submittedName>
</protein>
<keyword evidence="3" id="KW-1003">Cell membrane</keyword>
<dbReference type="EMBL" id="MZMT01000058">
    <property type="protein sequence ID" value="PIO41715.1"/>
    <property type="molecule type" value="Genomic_DNA"/>
</dbReference>
<accession>A0A2N9VQE7</accession>
<dbReference type="KEGG" id="pht:BLM14_02725"/>
<dbReference type="OrthoDB" id="8116969at2"/>
<evidence type="ECO:0000256" key="3">
    <source>
        <dbReference type="ARBA" id="ARBA00022475"/>
    </source>
</evidence>
<dbReference type="CDD" id="cd06582">
    <property type="entry name" value="TM_PBP1_LivH_like"/>
    <property type="match status" value="1"/>
</dbReference>
<evidence type="ECO:0000256" key="4">
    <source>
        <dbReference type="ARBA" id="ARBA00022692"/>
    </source>
</evidence>
<keyword evidence="11" id="KW-1185">Reference proteome</keyword>
<feature type="transmembrane region" description="Helical" evidence="9">
    <location>
        <begin position="67"/>
        <end position="91"/>
    </location>
</feature>
<feature type="transmembrane region" description="Helical" evidence="9">
    <location>
        <begin position="39"/>
        <end position="61"/>
    </location>
</feature>
<name>A0A2N9VQE7_9HYPH</name>
<evidence type="ECO:0000256" key="9">
    <source>
        <dbReference type="SAM" id="Phobius"/>
    </source>
</evidence>
<dbReference type="PANTHER" id="PTHR11795">
    <property type="entry name" value="BRANCHED-CHAIN AMINO ACID TRANSPORT SYSTEM PERMEASE PROTEIN LIVH"/>
    <property type="match status" value="1"/>
</dbReference>
<comment type="caution">
    <text evidence="10">The sequence shown here is derived from an EMBL/GenBank/DDBJ whole genome shotgun (WGS) entry which is preliminary data.</text>
</comment>
<keyword evidence="2" id="KW-0813">Transport</keyword>
<evidence type="ECO:0000256" key="1">
    <source>
        <dbReference type="ARBA" id="ARBA00004651"/>
    </source>
</evidence>
<dbReference type="InterPro" id="IPR001851">
    <property type="entry name" value="ABC_transp_permease"/>
</dbReference>
<dbReference type="PANTHER" id="PTHR11795:SF445">
    <property type="entry name" value="AMINO ACID ABC TRANSPORTER PERMEASE PROTEIN"/>
    <property type="match status" value="1"/>
</dbReference>
<dbReference type="Proteomes" id="UP000232163">
    <property type="component" value="Unassembled WGS sequence"/>
</dbReference>
<dbReference type="GO" id="GO:0005886">
    <property type="term" value="C:plasma membrane"/>
    <property type="evidence" value="ECO:0007669"/>
    <property type="project" value="UniProtKB-SubCell"/>
</dbReference>
<evidence type="ECO:0000256" key="5">
    <source>
        <dbReference type="ARBA" id="ARBA00022970"/>
    </source>
</evidence>
<evidence type="ECO:0000313" key="10">
    <source>
        <dbReference type="EMBL" id="PIO41715.1"/>
    </source>
</evidence>
<feature type="transmembrane region" description="Helical" evidence="9">
    <location>
        <begin position="12"/>
        <end position="32"/>
    </location>
</feature>
<sequence length="299" mass="32187">MAYFLQLLFNGIHNAALYALLAYGYVLIHGLTHRTDLSLGAIFAFSGQTFILATAFGWTVLWMTLPAALSFGLLIAIVYVGIGGYAIAKLIYGPLEAGSRNTVLVATLGLSIFLMELSRIAANTRDYWLPPMLAAPVQLLGPQIDISLTQLQVVNILVAFAMIALGETIMLRTSAGRIWRAVSDEPAATAMCGIDPNRVRTQAILAGYGVCALAGFLTALYYGNVSFNTGMIFGLKILFITAAGGFSRPLYAAIGAAIIGMVESLWGGYFSVLWRDVAVFSLLVFVLATRINPQETERI</sequence>
<organism evidence="10 11">
    <name type="scientific">Phyllobacterium zundukense</name>
    <dbReference type="NCBI Taxonomy" id="1867719"/>
    <lineage>
        <taxon>Bacteria</taxon>
        <taxon>Pseudomonadati</taxon>
        <taxon>Pseudomonadota</taxon>
        <taxon>Alphaproteobacteria</taxon>
        <taxon>Hyphomicrobiales</taxon>
        <taxon>Phyllobacteriaceae</taxon>
        <taxon>Phyllobacterium</taxon>
    </lineage>
</organism>
<reference evidence="10 11" key="1">
    <citation type="journal article" date="2017" name="Int J Environ Stud">
        <title>Does the Miocene-Pliocene relict legume Oxytropis triphylla form nitrogen-fixing nodules with a combination of bacterial strains?</title>
        <authorList>
            <person name="Safronova V."/>
            <person name="Belimov A."/>
            <person name="Sazanova A."/>
            <person name="Kuznetsova I."/>
            <person name="Popova J."/>
            <person name="Andronov E."/>
            <person name="Verkhozina A."/>
            <person name="Tikhonovich I."/>
        </authorList>
    </citation>
    <scope>NUCLEOTIDE SEQUENCE [LARGE SCALE GENOMIC DNA]</scope>
    <source>
        <strain evidence="10 11">Tri-38</strain>
    </source>
</reference>
<feature type="transmembrane region" description="Helical" evidence="9">
    <location>
        <begin position="203"/>
        <end position="221"/>
    </location>
</feature>